<evidence type="ECO:0000313" key="2">
    <source>
        <dbReference type="Proteomes" id="UP001229421"/>
    </source>
</evidence>
<organism evidence="1 2">
    <name type="scientific">Tagetes erecta</name>
    <name type="common">African marigold</name>
    <dbReference type="NCBI Taxonomy" id="13708"/>
    <lineage>
        <taxon>Eukaryota</taxon>
        <taxon>Viridiplantae</taxon>
        <taxon>Streptophyta</taxon>
        <taxon>Embryophyta</taxon>
        <taxon>Tracheophyta</taxon>
        <taxon>Spermatophyta</taxon>
        <taxon>Magnoliopsida</taxon>
        <taxon>eudicotyledons</taxon>
        <taxon>Gunneridae</taxon>
        <taxon>Pentapetalae</taxon>
        <taxon>asterids</taxon>
        <taxon>campanulids</taxon>
        <taxon>Asterales</taxon>
        <taxon>Asteraceae</taxon>
        <taxon>Asteroideae</taxon>
        <taxon>Heliantheae alliance</taxon>
        <taxon>Tageteae</taxon>
        <taxon>Tagetes</taxon>
    </lineage>
</organism>
<sequence>MVCYSRDLTITKVVDALCFNSLLLKRPCFLTLFLTVKQSRDEEYPTYSLSVEFKGRSVAHDHSTDLEYHEFLETRSPPEGKPIAIKSECTPEIRIDDL</sequence>
<dbReference type="AlphaFoldDB" id="A0AAD8P948"/>
<dbReference type="EMBL" id="JAUHHV010000001">
    <property type="protein sequence ID" value="KAK1436999.1"/>
    <property type="molecule type" value="Genomic_DNA"/>
</dbReference>
<protein>
    <submittedName>
        <fullName evidence="1">Uncharacterized protein</fullName>
    </submittedName>
</protein>
<evidence type="ECO:0000313" key="1">
    <source>
        <dbReference type="EMBL" id="KAK1436999.1"/>
    </source>
</evidence>
<name>A0AAD8P948_TARER</name>
<dbReference type="Proteomes" id="UP001229421">
    <property type="component" value="Unassembled WGS sequence"/>
</dbReference>
<proteinExistence type="predicted"/>
<comment type="caution">
    <text evidence="1">The sequence shown here is derived from an EMBL/GenBank/DDBJ whole genome shotgun (WGS) entry which is preliminary data.</text>
</comment>
<reference evidence="1" key="1">
    <citation type="journal article" date="2023" name="bioRxiv">
        <title>Improved chromosome-level genome assembly for marigold (Tagetes erecta).</title>
        <authorList>
            <person name="Jiang F."/>
            <person name="Yuan L."/>
            <person name="Wang S."/>
            <person name="Wang H."/>
            <person name="Xu D."/>
            <person name="Wang A."/>
            <person name="Fan W."/>
        </authorList>
    </citation>
    <scope>NUCLEOTIDE SEQUENCE</scope>
    <source>
        <strain evidence="1">WSJ</strain>
        <tissue evidence="1">Leaf</tissue>
    </source>
</reference>
<accession>A0AAD8P948</accession>
<keyword evidence="2" id="KW-1185">Reference proteome</keyword>
<gene>
    <name evidence="1" type="ORF">QVD17_02783</name>
</gene>